<reference evidence="2" key="1">
    <citation type="submission" date="2018-02" db="EMBL/GenBank/DDBJ databases">
        <title>Rhizophora mucronata_Transcriptome.</title>
        <authorList>
            <person name="Meera S.P."/>
            <person name="Sreeshan A."/>
            <person name="Augustine A."/>
        </authorList>
    </citation>
    <scope>NUCLEOTIDE SEQUENCE</scope>
    <source>
        <tissue evidence="2">Leaf</tissue>
    </source>
</reference>
<keyword evidence="1" id="KW-1133">Transmembrane helix</keyword>
<sequence length="79" mass="9164">MVVSCSVSSICIFIWLSTSICKLFVDSFVDLSFLFFFSCLKSFSLLLHIILFSRLIERLIGLMHTNFLIYSHLRHVEGK</sequence>
<accession>A0A2P2N017</accession>
<name>A0A2P2N017_RHIMU</name>
<feature type="transmembrane region" description="Helical" evidence="1">
    <location>
        <begin position="31"/>
        <end position="53"/>
    </location>
</feature>
<dbReference type="EMBL" id="GGEC01055310">
    <property type="protein sequence ID" value="MBX35794.1"/>
    <property type="molecule type" value="Transcribed_RNA"/>
</dbReference>
<dbReference type="AlphaFoldDB" id="A0A2P2N017"/>
<protein>
    <submittedName>
        <fullName evidence="2">Uncharacterized protein</fullName>
    </submittedName>
</protein>
<keyword evidence="1" id="KW-0812">Transmembrane</keyword>
<evidence type="ECO:0000256" key="1">
    <source>
        <dbReference type="SAM" id="Phobius"/>
    </source>
</evidence>
<evidence type="ECO:0000313" key="2">
    <source>
        <dbReference type="EMBL" id="MBX35794.1"/>
    </source>
</evidence>
<keyword evidence="1" id="KW-0472">Membrane</keyword>
<organism evidence="2">
    <name type="scientific">Rhizophora mucronata</name>
    <name type="common">Asiatic mangrove</name>
    <dbReference type="NCBI Taxonomy" id="61149"/>
    <lineage>
        <taxon>Eukaryota</taxon>
        <taxon>Viridiplantae</taxon>
        <taxon>Streptophyta</taxon>
        <taxon>Embryophyta</taxon>
        <taxon>Tracheophyta</taxon>
        <taxon>Spermatophyta</taxon>
        <taxon>Magnoliopsida</taxon>
        <taxon>eudicotyledons</taxon>
        <taxon>Gunneridae</taxon>
        <taxon>Pentapetalae</taxon>
        <taxon>rosids</taxon>
        <taxon>fabids</taxon>
        <taxon>Malpighiales</taxon>
        <taxon>Rhizophoraceae</taxon>
        <taxon>Rhizophora</taxon>
    </lineage>
</organism>
<proteinExistence type="predicted"/>